<evidence type="ECO:0000313" key="2">
    <source>
        <dbReference type="EMBL" id="KZT31807.1"/>
    </source>
</evidence>
<protein>
    <submittedName>
        <fullName evidence="2">Uncharacterized protein</fullName>
    </submittedName>
</protein>
<feature type="compositionally biased region" description="Polar residues" evidence="1">
    <location>
        <begin position="970"/>
        <end position="982"/>
    </location>
</feature>
<feature type="compositionally biased region" description="Acidic residues" evidence="1">
    <location>
        <begin position="33"/>
        <end position="47"/>
    </location>
</feature>
<evidence type="ECO:0000256" key="1">
    <source>
        <dbReference type="SAM" id="MobiDB-lite"/>
    </source>
</evidence>
<name>A0A165X456_9AGAM</name>
<keyword evidence="3" id="KW-1185">Reference proteome</keyword>
<organism evidence="2 3">
    <name type="scientific">Sistotremastrum suecicum HHB10207 ss-3</name>
    <dbReference type="NCBI Taxonomy" id="1314776"/>
    <lineage>
        <taxon>Eukaryota</taxon>
        <taxon>Fungi</taxon>
        <taxon>Dikarya</taxon>
        <taxon>Basidiomycota</taxon>
        <taxon>Agaricomycotina</taxon>
        <taxon>Agaricomycetes</taxon>
        <taxon>Sistotremastrales</taxon>
        <taxon>Sistotremastraceae</taxon>
        <taxon>Sistotremastrum</taxon>
    </lineage>
</organism>
<evidence type="ECO:0000313" key="3">
    <source>
        <dbReference type="Proteomes" id="UP000076798"/>
    </source>
</evidence>
<dbReference type="OrthoDB" id="3151137at2759"/>
<sequence length="1023" mass="114724">MSQSVRESLQHLRSAVSALCEASTTGDLRALDVDAENPDDDEEEEEAPNPFSETSETIAAESRRAKRGGTSNGRNTSGYLGDGRVFADDVDFDSTLKSDKLSSAEFLLVGDGTDRSVPHLNAVSALHTVLFDLIASRHPLIDRDSGYCPIQHFILADSLRYDSKEDYSSFRQPNTICYRLPFLLYVFRTCLLKECILRDERRISVLEKNLDDLCPLIQTWHNLALPFNLLQQLFDKITYWSRRNPLPSTVRWNRAQDKFTVGTESFTMTLFQELPNGVYNEAESILRDEVFRGIKTDDLEAEVMNHVETEVVDDFRDVGNKRAFDTEENLGRWSKEIGRRLLSRFYFGRHGGRSLWDTGAIDNWIKAVKKFMRALCVASHLLGGGPGRSTEIETYRLRETPTRQRSLMVIGGRVVLVGWYNKTSGLKGSERPIPRAQPRKLMKLYAIWAYLIRPTEITLMSALHIESEIAEKAIAMYKEFIWCSNGSRFNHLGDDLRKYTDKFLHCTLGLMLYRHAYSIISREVVKAPFSPGTNLFSIVAELQAGHSIATSQTHYGRTIDTTPDFQAPLVQESMKWSEVWYTWFGFGDESDEPKPKLKSDVNMTSLTSSSLSPDVSALLAHLQEQEEHRQQEHKNAQEALLSAITTCQDMMTRVITEPRLISSAQPTRPGPLSYARASESAFNGFGQYDAEISPGFPIETVAEINLGSDTDGHPQGMELSGTEQNTYLAKELLHQPTPTITERQSGSFDRKTSTAWIPTTTIMSVRHILALKMLVTMRRMMKMAATAEATNLTERASRRALHGILIRARDSSKLDSSKASSYESNSTVLGQSSKKKHNMKPTIETSLLADKDSGATVHKKNLHSKTREIVVSGKKHTQNRDPVSDEWICPVLNCGANAGIVYPLGAFSTPIKSSMHTHWSQEHKSGKGIRLEDLNRKFIVLNSDCTWPDIARNNAKASTSTATDIDRTSSRQAGQSTSTRRTPSFVIELPAPSHQSRAATKKKGGSADDEDLGEMVERLKISK</sequence>
<reference evidence="2 3" key="1">
    <citation type="journal article" date="2016" name="Mol. Biol. Evol.">
        <title>Comparative Genomics of Early-Diverging Mushroom-Forming Fungi Provides Insights into the Origins of Lignocellulose Decay Capabilities.</title>
        <authorList>
            <person name="Nagy L.G."/>
            <person name="Riley R."/>
            <person name="Tritt A."/>
            <person name="Adam C."/>
            <person name="Daum C."/>
            <person name="Floudas D."/>
            <person name="Sun H."/>
            <person name="Yadav J.S."/>
            <person name="Pangilinan J."/>
            <person name="Larsson K.H."/>
            <person name="Matsuura K."/>
            <person name="Barry K."/>
            <person name="Labutti K."/>
            <person name="Kuo R."/>
            <person name="Ohm R.A."/>
            <person name="Bhattacharya S.S."/>
            <person name="Shirouzu T."/>
            <person name="Yoshinaga Y."/>
            <person name="Martin F.M."/>
            <person name="Grigoriev I.V."/>
            <person name="Hibbett D.S."/>
        </authorList>
    </citation>
    <scope>NUCLEOTIDE SEQUENCE [LARGE SCALE GENOMIC DNA]</scope>
    <source>
        <strain evidence="2 3">HHB10207 ss-3</strain>
    </source>
</reference>
<dbReference type="Proteomes" id="UP000076798">
    <property type="component" value="Unassembled WGS sequence"/>
</dbReference>
<feature type="region of interest" description="Disordered" evidence="1">
    <location>
        <begin position="815"/>
        <end position="840"/>
    </location>
</feature>
<feature type="compositionally biased region" description="Polar residues" evidence="1">
    <location>
        <begin position="822"/>
        <end position="832"/>
    </location>
</feature>
<feature type="region of interest" description="Disordered" evidence="1">
    <location>
        <begin position="27"/>
        <end position="78"/>
    </location>
</feature>
<dbReference type="EMBL" id="KV428455">
    <property type="protein sequence ID" value="KZT31807.1"/>
    <property type="molecule type" value="Genomic_DNA"/>
</dbReference>
<dbReference type="STRING" id="1314776.A0A165X456"/>
<gene>
    <name evidence="2" type="ORF">SISSUDRAFT_1067446</name>
</gene>
<feature type="region of interest" description="Disordered" evidence="1">
    <location>
        <begin position="956"/>
        <end position="1023"/>
    </location>
</feature>
<proteinExistence type="predicted"/>
<accession>A0A165X456</accession>
<dbReference type="AlphaFoldDB" id="A0A165X456"/>